<name>A0A2M7G674_9BACT</name>
<dbReference type="EMBL" id="PFFQ01000023">
    <property type="protein sequence ID" value="PIW17521.1"/>
    <property type="molecule type" value="Genomic_DNA"/>
</dbReference>
<accession>A0A2M7G674</accession>
<protein>
    <submittedName>
        <fullName evidence="1">Uncharacterized protein</fullName>
    </submittedName>
</protein>
<sequence>MTLAINSAYSAYPTQGVATPNYTPYTASAPVVADSGTGFSADFTSISSKLAAGAGGGFAAYKLGAQMGQNIKSIFAKPAPAPNPGSQITAGGFMTGMKNVAITGFKGAGLSALVGAGVSAVANGVGVATGKVDSSQAVSNVVGDTITSAVGGLGAVTLAGLGNMALGSMGVAGLPLTIVTVGLGAAGGVGASFLKDKIMGNN</sequence>
<gene>
    <name evidence="1" type="ORF">COW36_08465</name>
</gene>
<reference evidence="1 2" key="1">
    <citation type="submission" date="2017-09" db="EMBL/GenBank/DDBJ databases">
        <title>Depth-based differentiation of microbial function through sediment-hosted aquifers and enrichment of novel symbionts in the deep terrestrial subsurface.</title>
        <authorList>
            <person name="Probst A.J."/>
            <person name="Ladd B."/>
            <person name="Jarett J.K."/>
            <person name="Geller-Mcgrath D.E."/>
            <person name="Sieber C.M."/>
            <person name="Emerson J.B."/>
            <person name="Anantharaman K."/>
            <person name="Thomas B.C."/>
            <person name="Malmstrom R."/>
            <person name="Stieglmeier M."/>
            <person name="Klingl A."/>
            <person name="Woyke T."/>
            <person name="Ryan C.M."/>
            <person name="Banfield J.F."/>
        </authorList>
    </citation>
    <scope>NUCLEOTIDE SEQUENCE [LARGE SCALE GENOMIC DNA]</scope>
    <source>
        <strain evidence="1">CG17_big_fil_post_rev_8_21_14_2_50_48_46</strain>
    </source>
</reference>
<dbReference type="Proteomes" id="UP000231019">
    <property type="component" value="Unassembled WGS sequence"/>
</dbReference>
<dbReference type="AlphaFoldDB" id="A0A2M7G674"/>
<organism evidence="1 2">
    <name type="scientific">bacterium (Candidatus Blackallbacteria) CG17_big_fil_post_rev_8_21_14_2_50_48_46</name>
    <dbReference type="NCBI Taxonomy" id="2014261"/>
    <lineage>
        <taxon>Bacteria</taxon>
        <taxon>Candidatus Blackallbacteria</taxon>
    </lineage>
</organism>
<proteinExistence type="predicted"/>
<evidence type="ECO:0000313" key="1">
    <source>
        <dbReference type="EMBL" id="PIW17521.1"/>
    </source>
</evidence>
<comment type="caution">
    <text evidence="1">The sequence shown here is derived from an EMBL/GenBank/DDBJ whole genome shotgun (WGS) entry which is preliminary data.</text>
</comment>
<evidence type="ECO:0000313" key="2">
    <source>
        <dbReference type="Proteomes" id="UP000231019"/>
    </source>
</evidence>